<feature type="domain" description="DUF4168" evidence="1">
    <location>
        <begin position="56"/>
        <end position="148"/>
    </location>
</feature>
<name>K9W0Q6_9CYAN</name>
<sequence length="160" mass="17350">MMAYYNSPRNFNRNCASAVIVATLASVGLLSGIVPGLSGNSAKLVLSNSAYAQDVSKSELANYAKAVLAMEPLRLSAYDEIKKIVGSVPGIVCNQQQSLRGLPKNAQGIAANYCNQSKKIVESNDLTISRFNSLTVQIQSDSDLQKKVQNELIRLQRKSR</sequence>
<keyword evidence="3" id="KW-1185">Reference proteome</keyword>
<dbReference type="HOGENOM" id="CLU_123293_0_0_3"/>
<dbReference type="eggNOG" id="ENOG5032VR9">
    <property type="taxonomic scope" value="Bacteria"/>
</dbReference>
<dbReference type="InterPro" id="IPR025433">
    <property type="entry name" value="DUF4168"/>
</dbReference>
<dbReference type="OrthoDB" id="565076at2"/>
<dbReference type="KEGG" id="cep:Cri9333_2465"/>
<dbReference type="AlphaFoldDB" id="K9W0Q6"/>
<gene>
    <name evidence="2" type="ORF">Cri9333_2465</name>
</gene>
<proteinExistence type="predicted"/>
<evidence type="ECO:0000313" key="2">
    <source>
        <dbReference type="EMBL" id="AFZ13332.1"/>
    </source>
</evidence>
<protein>
    <recommendedName>
        <fullName evidence="1">DUF4168 domain-containing protein</fullName>
    </recommendedName>
</protein>
<evidence type="ECO:0000313" key="3">
    <source>
        <dbReference type="Proteomes" id="UP000010472"/>
    </source>
</evidence>
<accession>K9W0Q6</accession>
<dbReference type="STRING" id="1173022.Cri9333_2465"/>
<dbReference type="Proteomes" id="UP000010472">
    <property type="component" value="Chromosome"/>
</dbReference>
<reference evidence="2 3" key="1">
    <citation type="submission" date="2012-06" db="EMBL/GenBank/DDBJ databases">
        <title>Finished chromosome of genome of Crinalium epipsammum PCC 9333.</title>
        <authorList>
            <consortium name="US DOE Joint Genome Institute"/>
            <person name="Gugger M."/>
            <person name="Coursin T."/>
            <person name="Rippka R."/>
            <person name="Tandeau De Marsac N."/>
            <person name="Huntemann M."/>
            <person name="Wei C.-L."/>
            <person name="Han J."/>
            <person name="Detter J.C."/>
            <person name="Han C."/>
            <person name="Tapia R."/>
            <person name="Davenport K."/>
            <person name="Daligault H."/>
            <person name="Erkkila T."/>
            <person name="Gu W."/>
            <person name="Munk A.C.C."/>
            <person name="Teshima H."/>
            <person name="Xu Y."/>
            <person name="Chain P."/>
            <person name="Chen A."/>
            <person name="Krypides N."/>
            <person name="Mavromatis K."/>
            <person name="Markowitz V."/>
            <person name="Szeto E."/>
            <person name="Ivanova N."/>
            <person name="Mikhailova N."/>
            <person name="Ovchinnikova G."/>
            <person name="Pagani I."/>
            <person name="Pati A."/>
            <person name="Goodwin L."/>
            <person name="Peters L."/>
            <person name="Pitluck S."/>
            <person name="Woyke T."/>
            <person name="Kerfeld C."/>
        </authorList>
    </citation>
    <scope>NUCLEOTIDE SEQUENCE [LARGE SCALE GENOMIC DNA]</scope>
    <source>
        <strain evidence="2 3">PCC 9333</strain>
    </source>
</reference>
<dbReference type="Pfam" id="PF13767">
    <property type="entry name" value="DUF4168"/>
    <property type="match status" value="1"/>
</dbReference>
<organism evidence="2 3">
    <name type="scientific">Crinalium epipsammum PCC 9333</name>
    <dbReference type="NCBI Taxonomy" id="1173022"/>
    <lineage>
        <taxon>Bacteria</taxon>
        <taxon>Bacillati</taxon>
        <taxon>Cyanobacteriota</taxon>
        <taxon>Cyanophyceae</taxon>
        <taxon>Gomontiellales</taxon>
        <taxon>Gomontiellaceae</taxon>
        <taxon>Crinalium</taxon>
    </lineage>
</organism>
<dbReference type="RefSeq" id="WP_015203446.1">
    <property type="nucleotide sequence ID" value="NC_019753.1"/>
</dbReference>
<evidence type="ECO:0000259" key="1">
    <source>
        <dbReference type="Pfam" id="PF13767"/>
    </source>
</evidence>
<dbReference type="EMBL" id="CP003620">
    <property type="protein sequence ID" value="AFZ13332.1"/>
    <property type="molecule type" value="Genomic_DNA"/>
</dbReference>